<sequence>MESDGTAPPNAPPALDTSTVSHSTTPTSATIEEQELVSVCRELFSVGVSHAVGALSDSSTPPDLADAMLPTGLIPKLAQAFDESNTLVNPSRHDHDMDSFDEPPAKRRNTTTAASSRKSDNLSLNKKPFVPSSKPELTPSQGEPSSRTTSHRHDRRKRTKRVDCRPFPTAEEADSARRGVMYFGFYIGNRLLEKVAIAAAAGLDDNDLELNGLVYLQRLVNDYSIDDHFAYVSAKAKEQIPQITEDVDAVVPVLTLFKLDRDAFYSRISAKKAQMLADALGHQPIWWEIAQLL</sequence>
<dbReference type="OrthoDB" id="2609391at2759"/>
<protein>
    <submittedName>
        <fullName evidence="2">Uncharacterized protein</fullName>
    </submittedName>
</protein>
<organism evidence="2 3">
    <name type="scientific">Laetiporus sulphureus 93-53</name>
    <dbReference type="NCBI Taxonomy" id="1314785"/>
    <lineage>
        <taxon>Eukaryota</taxon>
        <taxon>Fungi</taxon>
        <taxon>Dikarya</taxon>
        <taxon>Basidiomycota</taxon>
        <taxon>Agaricomycotina</taxon>
        <taxon>Agaricomycetes</taxon>
        <taxon>Polyporales</taxon>
        <taxon>Laetiporus</taxon>
    </lineage>
</organism>
<name>A0A165C1J3_9APHY</name>
<gene>
    <name evidence="2" type="ORF">LAESUDRAFT_763145</name>
</gene>
<dbReference type="RefSeq" id="XP_040759775.1">
    <property type="nucleotide sequence ID" value="XM_040913211.1"/>
</dbReference>
<evidence type="ECO:0000313" key="3">
    <source>
        <dbReference type="Proteomes" id="UP000076871"/>
    </source>
</evidence>
<evidence type="ECO:0000313" key="2">
    <source>
        <dbReference type="EMBL" id="KZT02035.1"/>
    </source>
</evidence>
<dbReference type="AlphaFoldDB" id="A0A165C1J3"/>
<feature type="compositionally biased region" description="Low complexity" evidence="1">
    <location>
        <begin position="17"/>
        <end position="30"/>
    </location>
</feature>
<dbReference type="GeneID" id="63830239"/>
<proteinExistence type="predicted"/>
<dbReference type="EMBL" id="KV427656">
    <property type="protein sequence ID" value="KZT02035.1"/>
    <property type="molecule type" value="Genomic_DNA"/>
</dbReference>
<accession>A0A165C1J3</accession>
<feature type="compositionally biased region" description="Basic residues" evidence="1">
    <location>
        <begin position="149"/>
        <end position="160"/>
    </location>
</feature>
<feature type="region of interest" description="Disordered" evidence="1">
    <location>
        <begin position="1"/>
        <end position="32"/>
    </location>
</feature>
<keyword evidence="3" id="KW-1185">Reference proteome</keyword>
<feature type="compositionally biased region" description="Polar residues" evidence="1">
    <location>
        <begin position="110"/>
        <end position="124"/>
    </location>
</feature>
<feature type="region of interest" description="Disordered" evidence="1">
    <location>
        <begin position="87"/>
        <end position="166"/>
    </location>
</feature>
<evidence type="ECO:0000256" key="1">
    <source>
        <dbReference type="SAM" id="MobiDB-lite"/>
    </source>
</evidence>
<dbReference type="InParanoid" id="A0A165C1J3"/>
<reference evidence="2 3" key="1">
    <citation type="journal article" date="2016" name="Mol. Biol. Evol.">
        <title>Comparative Genomics of Early-Diverging Mushroom-Forming Fungi Provides Insights into the Origins of Lignocellulose Decay Capabilities.</title>
        <authorList>
            <person name="Nagy L.G."/>
            <person name="Riley R."/>
            <person name="Tritt A."/>
            <person name="Adam C."/>
            <person name="Daum C."/>
            <person name="Floudas D."/>
            <person name="Sun H."/>
            <person name="Yadav J.S."/>
            <person name="Pangilinan J."/>
            <person name="Larsson K.H."/>
            <person name="Matsuura K."/>
            <person name="Barry K."/>
            <person name="Labutti K."/>
            <person name="Kuo R."/>
            <person name="Ohm R.A."/>
            <person name="Bhattacharya S.S."/>
            <person name="Shirouzu T."/>
            <person name="Yoshinaga Y."/>
            <person name="Martin F.M."/>
            <person name="Grigoriev I.V."/>
            <person name="Hibbett D.S."/>
        </authorList>
    </citation>
    <scope>NUCLEOTIDE SEQUENCE [LARGE SCALE GENOMIC DNA]</scope>
    <source>
        <strain evidence="2 3">93-53</strain>
    </source>
</reference>
<dbReference type="Proteomes" id="UP000076871">
    <property type="component" value="Unassembled WGS sequence"/>
</dbReference>